<dbReference type="InterPro" id="IPR001019">
    <property type="entry name" value="Gprotein_alpha_su"/>
</dbReference>
<evidence type="ECO:0000256" key="7">
    <source>
        <dbReference type="SAM" id="MobiDB-lite"/>
    </source>
</evidence>
<feature type="region of interest" description="Disordered" evidence="7">
    <location>
        <begin position="1"/>
        <end position="34"/>
    </location>
</feature>
<dbReference type="Gene3D" id="1.10.400.10">
    <property type="entry name" value="GI Alpha 1, domain 2-like"/>
    <property type="match status" value="1"/>
</dbReference>
<evidence type="ECO:0000256" key="5">
    <source>
        <dbReference type="ARBA" id="ARBA00023224"/>
    </source>
</evidence>
<name>A0A9W8Z801_9PLEO</name>
<dbReference type="GO" id="GO:0003924">
    <property type="term" value="F:GTPase activity"/>
    <property type="evidence" value="ECO:0007669"/>
    <property type="project" value="InterPro"/>
</dbReference>
<evidence type="ECO:0000256" key="3">
    <source>
        <dbReference type="ARBA" id="ARBA00022842"/>
    </source>
</evidence>
<dbReference type="OrthoDB" id="5817230at2759"/>
<reference evidence="8" key="1">
    <citation type="submission" date="2022-10" db="EMBL/GenBank/DDBJ databases">
        <title>Tapping the CABI collections for fungal endophytes: first genome assemblies for Collariella, Neodidymelliopsis, Ascochyta clinopodiicola, Didymella pomorum, Didymosphaeria variabile, Neocosmospora piperis and Neocucurbitaria cava.</title>
        <authorList>
            <person name="Hill R."/>
        </authorList>
    </citation>
    <scope>NUCLEOTIDE SEQUENCE</scope>
    <source>
        <strain evidence="8">IMI 355091</strain>
    </source>
</reference>
<organism evidence="8 9">
    <name type="scientific">Didymella pomorum</name>
    <dbReference type="NCBI Taxonomy" id="749634"/>
    <lineage>
        <taxon>Eukaryota</taxon>
        <taxon>Fungi</taxon>
        <taxon>Dikarya</taxon>
        <taxon>Ascomycota</taxon>
        <taxon>Pezizomycotina</taxon>
        <taxon>Dothideomycetes</taxon>
        <taxon>Pleosporomycetidae</taxon>
        <taxon>Pleosporales</taxon>
        <taxon>Pleosporineae</taxon>
        <taxon>Didymellaceae</taxon>
        <taxon>Didymella</taxon>
    </lineage>
</organism>
<accession>A0A9W8Z801</accession>
<feature type="compositionally biased region" description="Basic and acidic residues" evidence="7">
    <location>
        <begin position="1"/>
        <end position="16"/>
    </location>
</feature>
<keyword evidence="1" id="KW-0479">Metal-binding</keyword>
<dbReference type="InterPro" id="IPR027417">
    <property type="entry name" value="P-loop_NTPase"/>
</dbReference>
<evidence type="ECO:0000256" key="1">
    <source>
        <dbReference type="ARBA" id="ARBA00022723"/>
    </source>
</evidence>
<evidence type="ECO:0000256" key="4">
    <source>
        <dbReference type="ARBA" id="ARBA00023134"/>
    </source>
</evidence>
<dbReference type="SUPFAM" id="SSF52540">
    <property type="entry name" value="P-loop containing nucleoside triphosphate hydrolases"/>
    <property type="match status" value="1"/>
</dbReference>
<evidence type="ECO:0000313" key="8">
    <source>
        <dbReference type="EMBL" id="KAJ4398637.1"/>
    </source>
</evidence>
<feature type="compositionally biased region" description="Low complexity" evidence="7">
    <location>
        <begin position="18"/>
        <end position="32"/>
    </location>
</feature>
<comment type="caution">
    <text evidence="8">The sequence shown here is derived from an EMBL/GenBank/DDBJ whole genome shotgun (WGS) entry which is preliminary data.</text>
</comment>
<keyword evidence="2 6" id="KW-0547">Nucleotide-binding</keyword>
<dbReference type="GO" id="GO:0001664">
    <property type="term" value="F:G protein-coupled receptor binding"/>
    <property type="evidence" value="ECO:0007669"/>
    <property type="project" value="TreeGrafter"/>
</dbReference>
<protein>
    <submittedName>
        <fullName evidence="8">Guanine nucleotide-binding protein alpha-2 subunit</fullName>
    </submittedName>
</protein>
<dbReference type="SUPFAM" id="SSF47895">
    <property type="entry name" value="Transducin (alpha subunit), insertion domain"/>
    <property type="match status" value="1"/>
</dbReference>
<evidence type="ECO:0000313" key="9">
    <source>
        <dbReference type="Proteomes" id="UP001140510"/>
    </source>
</evidence>
<dbReference type="PRINTS" id="PR00318">
    <property type="entry name" value="GPROTEINA"/>
</dbReference>
<dbReference type="Proteomes" id="UP001140510">
    <property type="component" value="Unassembled WGS sequence"/>
</dbReference>
<keyword evidence="4 6" id="KW-0342">GTP-binding</keyword>
<dbReference type="GO" id="GO:0046872">
    <property type="term" value="F:metal ion binding"/>
    <property type="evidence" value="ECO:0007669"/>
    <property type="project" value="UniProtKB-KW"/>
</dbReference>
<feature type="binding site" evidence="6">
    <location>
        <begin position="223"/>
        <end position="227"/>
    </location>
    <ligand>
        <name>GTP</name>
        <dbReference type="ChEBI" id="CHEBI:37565"/>
    </ligand>
</feature>
<dbReference type="GO" id="GO:0005737">
    <property type="term" value="C:cytoplasm"/>
    <property type="evidence" value="ECO:0007669"/>
    <property type="project" value="TreeGrafter"/>
</dbReference>
<evidence type="ECO:0000256" key="2">
    <source>
        <dbReference type="ARBA" id="ARBA00022741"/>
    </source>
</evidence>
<dbReference type="GO" id="GO:0005834">
    <property type="term" value="C:heterotrimeric G-protein complex"/>
    <property type="evidence" value="ECO:0007669"/>
    <property type="project" value="TreeGrafter"/>
</dbReference>
<dbReference type="CDD" id="cd00066">
    <property type="entry name" value="G-alpha"/>
    <property type="match status" value="1"/>
</dbReference>
<dbReference type="FunFam" id="3.40.50.300:FF:000692">
    <property type="entry name" value="Guanine nucleotide-binding protein subunit alpha"/>
    <property type="match status" value="1"/>
</dbReference>
<sequence>MASRPEHSQDLIHQRQSELLTEPPLRPTLPLDTEAEGRSKAIDKALYEDAEGRRNHVSVLPLGAFFMGEVVKQLRTNNADDAGLTENELAEYRYNIHQSVFTCVRALLDSIDASGILLSGDDNSRYEYLRGFLSASHDDLPLNEEAAQAIKGLWQESFAIEAFQSKVDPSLNKSCAYFSQNITRIAGSDYIPTETDILHSHNGIRGVAEHRFHVNGLTINLIDAGLQQGERRKWIRHFDNVAAVLFVVDLPCYDNAELDRNEMEERMELFDSVVNTEWFSASTKFILFLNNISAFRERLSHTPFGDYFPDCEGGTEDEALEYLLRRFREVNRGGRKMYEYCIDPNRAENIELVAAAIKD</sequence>
<dbReference type="GO" id="GO:0005525">
    <property type="term" value="F:GTP binding"/>
    <property type="evidence" value="ECO:0007669"/>
    <property type="project" value="UniProtKB-KW"/>
</dbReference>
<dbReference type="PANTHER" id="PTHR10218">
    <property type="entry name" value="GTP-BINDING PROTEIN ALPHA SUBUNIT"/>
    <property type="match status" value="1"/>
</dbReference>
<dbReference type="AlphaFoldDB" id="A0A9W8Z801"/>
<evidence type="ECO:0000256" key="6">
    <source>
        <dbReference type="PIRSR" id="PIRSR601019-1"/>
    </source>
</evidence>
<dbReference type="PROSITE" id="PS51882">
    <property type="entry name" value="G_ALPHA"/>
    <property type="match status" value="1"/>
</dbReference>
<dbReference type="Pfam" id="PF00503">
    <property type="entry name" value="G-alpha"/>
    <property type="match status" value="1"/>
</dbReference>
<dbReference type="InterPro" id="IPR011025">
    <property type="entry name" value="GproteinA_insert"/>
</dbReference>
<gene>
    <name evidence="8" type="primary">GPA2_2</name>
    <name evidence="8" type="ORF">N0V91_010069</name>
</gene>
<keyword evidence="5" id="KW-0807">Transducer</keyword>
<keyword evidence="9" id="KW-1185">Reference proteome</keyword>
<proteinExistence type="predicted"/>
<dbReference type="SMART" id="SM00275">
    <property type="entry name" value="G_alpha"/>
    <property type="match status" value="1"/>
</dbReference>
<dbReference type="Gene3D" id="3.40.50.300">
    <property type="entry name" value="P-loop containing nucleotide triphosphate hydrolases"/>
    <property type="match status" value="1"/>
</dbReference>
<dbReference type="GO" id="GO:0007189">
    <property type="term" value="P:adenylate cyclase-activating G protein-coupled receptor signaling pathway"/>
    <property type="evidence" value="ECO:0007669"/>
    <property type="project" value="TreeGrafter"/>
</dbReference>
<dbReference type="PANTHER" id="PTHR10218:SF369">
    <property type="entry name" value="GUANINE NUCLEOTIDE-BINDING PROTEIN ALPHA-2 SUBUNIT"/>
    <property type="match status" value="1"/>
</dbReference>
<dbReference type="GO" id="GO:0031683">
    <property type="term" value="F:G-protein beta/gamma-subunit complex binding"/>
    <property type="evidence" value="ECO:0007669"/>
    <property type="project" value="InterPro"/>
</dbReference>
<dbReference type="EMBL" id="JAPEVA010000125">
    <property type="protein sequence ID" value="KAJ4398637.1"/>
    <property type="molecule type" value="Genomic_DNA"/>
</dbReference>
<keyword evidence="3" id="KW-0460">Magnesium</keyword>